<comment type="caution">
    <text evidence="1">The sequence shown here is derived from an EMBL/GenBank/DDBJ whole genome shotgun (WGS) entry which is preliminary data.</text>
</comment>
<protein>
    <submittedName>
        <fullName evidence="1">Uncharacterized protein</fullName>
    </submittedName>
</protein>
<accession>A0ABD1V365</accession>
<dbReference type="AlphaFoldDB" id="A0ABD1V365"/>
<organism evidence="1 2">
    <name type="scientific">Abeliophyllum distichum</name>
    <dbReference type="NCBI Taxonomy" id="126358"/>
    <lineage>
        <taxon>Eukaryota</taxon>
        <taxon>Viridiplantae</taxon>
        <taxon>Streptophyta</taxon>
        <taxon>Embryophyta</taxon>
        <taxon>Tracheophyta</taxon>
        <taxon>Spermatophyta</taxon>
        <taxon>Magnoliopsida</taxon>
        <taxon>eudicotyledons</taxon>
        <taxon>Gunneridae</taxon>
        <taxon>Pentapetalae</taxon>
        <taxon>asterids</taxon>
        <taxon>lamiids</taxon>
        <taxon>Lamiales</taxon>
        <taxon>Oleaceae</taxon>
        <taxon>Forsythieae</taxon>
        <taxon>Abeliophyllum</taxon>
    </lineage>
</organism>
<dbReference type="EMBL" id="JBFOLK010000002">
    <property type="protein sequence ID" value="KAL2531762.1"/>
    <property type="molecule type" value="Genomic_DNA"/>
</dbReference>
<evidence type="ECO:0000313" key="1">
    <source>
        <dbReference type="EMBL" id="KAL2531762.1"/>
    </source>
</evidence>
<evidence type="ECO:0000313" key="2">
    <source>
        <dbReference type="Proteomes" id="UP001604336"/>
    </source>
</evidence>
<gene>
    <name evidence="1" type="ORF">Adt_05113</name>
</gene>
<sequence>MAVTSPGRRCKEGFFAPCPIGSSILLKFLIKDGIKNQCSNDQVFPFKCLIFTSYQWGTLDTIEEVGPSSLCKKFSNGTSTIDIDNRCFDDPNSNDDAESHLPKVSTTVFEQYGLICH</sequence>
<proteinExistence type="predicted"/>
<name>A0ABD1V365_9LAMI</name>
<keyword evidence="2" id="KW-1185">Reference proteome</keyword>
<dbReference type="Proteomes" id="UP001604336">
    <property type="component" value="Unassembled WGS sequence"/>
</dbReference>
<reference evidence="2" key="1">
    <citation type="submission" date="2024-07" db="EMBL/GenBank/DDBJ databases">
        <title>Two chromosome-level genome assemblies of Korean endemic species Abeliophyllum distichum and Forsythia ovata (Oleaceae).</title>
        <authorList>
            <person name="Jang H."/>
        </authorList>
    </citation>
    <scope>NUCLEOTIDE SEQUENCE [LARGE SCALE GENOMIC DNA]</scope>
</reference>